<evidence type="ECO:0000313" key="3">
    <source>
        <dbReference type="Proteomes" id="UP000619479"/>
    </source>
</evidence>
<sequence>MHSPVTRGDRERRGRRVVDAGHVGDLAGGEERAERGSGHERFCNANPFSPPTTRGPVQTNVPRRVVFMAAEPALTVAIRDG</sequence>
<dbReference type="AlphaFoldDB" id="A0A919ITQ4"/>
<accession>A0A919ITQ4</accession>
<comment type="caution">
    <text evidence="2">The sequence shown here is derived from an EMBL/GenBank/DDBJ whole genome shotgun (WGS) entry which is preliminary data.</text>
</comment>
<proteinExistence type="predicted"/>
<dbReference type="Proteomes" id="UP000619479">
    <property type="component" value="Unassembled WGS sequence"/>
</dbReference>
<feature type="region of interest" description="Disordered" evidence="1">
    <location>
        <begin position="1"/>
        <end position="58"/>
    </location>
</feature>
<reference evidence="2" key="1">
    <citation type="submission" date="2021-01" db="EMBL/GenBank/DDBJ databases">
        <title>Whole genome shotgun sequence of Actinoplanes cyaneus NBRC 14990.</title>
        <authorList>
            <person name="Komaki H."/>
            <person name="Tamura T."/>
        </authorList>
    </citation>
    <scope>NUCLEOTIDE SEQUENCE</scope>
    <source>
        <strain evidence="2">NBRC 14990</strain>
    </source>
</reference>
<name>A0A919ITQ4_9ACTN</name>
<evidence type="ECO:0000256" key="1">
    <source>
        <dbReference type="SAM" id="MobiDB-lite"/>
    </source>
</evidence>
<protein>
    <submittedName>
        <fullName evidence="2">Uncharacterized protein</fullName>
    </submittedName>
</protein>
<feature type="compositionally biased region" description="Basic and acidic residues" evidence="1">
    <location>
        <begin position="7"/>
        <end position="19"/>
    </location>
</feature>
<organism evidence="2 3">
    <name type="scientific">Actinoplanes cyaneus</name>
    <dbReference type="NCBI Taxonomy" id="52696"/>
    <lineage>
        <taxon>Bacteria</taxon>
        <taxon>Bacillati</taxon>
        <taxon>Actinomycetota</taxon>
        <taxon>Actinomycetes</taxon>
        <taxon>Micromonosporales</taxon>
        <taxon>Micromonosporaceae</taxon>
        <taxon>Actinoplanes</taxon>
    </lineage>
</organism>
<feature type="compositionally biased region" description="Basic and acidic residues" evidence="1">
    <location>
        <begin position="29"/>
        <end position="42"/>
    </location>
</feature>
<dbReference type="EMBL" id="BOMH01000061">
    <property type="protein sequence ID" value="GID69448.1"/>
    <property type="molecule type" value="Genomic_DNA"/>
</dbReference>
<keyword evidence="3" id="KW-1185">Reference proteome</keyword>
<gene>
    <name evidence="2" type="ORF">Acy02nite_73290</name>
</gene>
<evidence type="ECO:0000313" key="2">
    <source>
        <dbReference type="EMBL" id="GID69448.1"/>
    </source>
</evidence>